<evidence type="ECO:0000256" key="16">
    <source>
        <dbReference type="ARBA" id="ARBA00023128"/>
    </source>
</evidence>
<keyword evidence="14" id="KW-0862">Zinc</keyword>
<sequence>MLLTLLRNAVRANNQDILKQLLLNKGVKKTRDMNSKQTTQQQQAKAKDKADKPVVLRKERQQQAAKKKAVPYIPGTVTLQILGAGSNGSPASVYLFTDQSRYLFNCGEGTQRLAHEHKTKLARLEQIFVTRNTWPSIGGLPGLALTVQDAGVKELSLHGPPYLDNILMSMRKFVVLKNLQLKTVDCTVTQEFEDSVMTVKSLSLYHSKQNGQSAESAETYPNKDSVVISYICTLKPRPGPLNLDKCVEHGVPPGPLLGLLKNGIDVTLENGTLVKSADVSEPNENPLSFIFLDIPSVDFLENLEKHKDLLINKRINTDNTPELAVMVHFAPIEVLNNNVYKTFLEKFAPATQHIFLNAAQNTFSGYIAAHRIQYQLNQLNPKVFPILAEATQLLGGLNNKLKKTKLEDVGGNETLSRYSESSGFEQKLQDLNTMSIYHLRPRKGLDRTSEAKLQPTEYINETQILPDFPSMLEKFKADVKNLESSPKSFPKYPIITFLGTGSCIPNKTRNVSAILVQSQDNSYVLLDCGEGTLGQIQRMFGVAKAQEIVKNLKIIYISHLHADHHIGLIGLLTERLKLETNAEEKFQKVMVMAPKQIEPWLNFYQECIHNIKESYELVGNADMLNEPLDLSKTHADLGIESIATCMVKHCPHSFGVKLNIRPIEDRREEPLSLVYSGDSMPCQDLIDLGQNCTILIHEATMEDDLEDEAKLKMHSTISQAIQQGKAMNAQHIILTHFSQRYAKLPRLPMNNQIKNEEEMEAEPLPSPSPSPMSNVSIAFDNMHISLEELQNFHVMYPVMRSLFADHAEELEQKALKREMKLERKRKLMSS</sequence>
<dbReference type="Pfam" id="PF13691">
    <property type="entry name" value="Lactamase_B_4"/>
    <property type="match status" value="1"/>
</dbReference>
<dbReference type="EnsemblMetazoa" id="SCAU008894-RB">
    <property type="protein sequence ID" value="SCAU008894-PB"/>
    <property type="gene ID" value="SCAU008894"/>
</dbReference>
<dbReference type="FunFam" id="3.60.15.10:FF:000014">
    <property type="entry name" value="Zinc phosphodiesterase ELAC protein 2"/>
    <property type="match status" value="1"/>
</dbReference>
<evidence type="ECO:0000259" key="25">
    <source>
        <dbReference type="Pfam" id="PF13691"/>
    </source>
</evidence>
<keyword evidence="16" id="KW-0496">Mitochondrion</keyword>
<evidence type="ECO:0000256" key="17">
    <source>
        <dbReference type="ARBA" id="ARBA00023242"/>
    </source>
</evidence>
<keyword evidence="8" id="KW-0597">Phosphoprotein</keyword>
<name>A0A1I8PKB6_STOCA</name>
<evidence type="ECO:0000256" key="4">
    <source>
        <dbReference type="ARBA" id="ARBA00004305"/>
    </source>
</evidence>
<dbReference type="CDD" id="cd07718">
    <property type="entry name" value="RNaseZ_ELAC1_ELAC2-C-term-like_MBL-fold"/>
    <property type="match status" value="1"/>
</dbReference>
<dbReference type="GO" id="GO:0046872">
    <property type="term" value="F:metal ion binding"/>
    <property type="evidence" value="ECO:0007669"/>
    <property type="project" value="UniProtKB-KW"/>
</dbReference>
<dbReference type="GO" id="GO:0042645">
    <property type="term" value="C:mitochondrial nucleoid"/>
    <property type="evidence" value="ECO:0007669"/>
    <property type="project" value="UniProtKB-ARBA"/>
</dbReference>
<comment type="function">
    <text evidence="22">Zinc phosphodiesterase, which displays mitochondrial tRNA 3'-processing endonuclease activity. Involved in tRNA maturation, by removing a 3'-trailer from precursor tRNA. Associates with mitochondrial DNA complexes at the nucleoids to initiate RNA processing and ribosome assembly.</text>
</comment>
<dbReference type="PANTHER" id="PTHR12553">
    <property type="entry name" value="ZINC PHOSPHODIESTERASE ELAC PROTEIN 2"/>
    <property type="match status" value="1"/>
</dbReference>
<evidence type="ECO:0000256" key="6">
    <source>
        <dbReference type="ARBA" id="ARBA00012477"/>
    </source>
</evidence>
<evidence type="ECO:0000256" key="21">
    <source>
        <dbReference type="ARBA" id="ARBA00032616"/>
    </source>
</evidence>
<proteinExistence type="inferred from homology"/>
<dbReference type="OrthoDB" id="527344at2759"/>
<evidence type="ECO:0000256" key="24">
    <source>
        <dbReference type="SAM" id="MobiDB-lite"/>
    </source>
</evidence>
<evidence type="ECO:0000256" key="14">
    <source>
        <dbReference type="ARBA" id="ARBA00022833"/>
    </source>
</evidence>
<dbReference type="Pfam" id="PF23023">
    <property type="entry name" value="Anti-Pycsar_Apyc1"/>
    <property type="match status" value="1"/>
</dbReference>
<comment type="similarity">
    <text evidence="5">Belongs to the RNase Z family.</text>
</comment>
<keyword evidence="15" id="KW-0809">Transit peptide</keyword>
<dbReference type="VEuPathDB" id="VectorBase:SCAU008894"/>
<dbReference type="EC" id="3.1.26.11" evidence="6"/>
<reference evidence="27" key="1">
    <citation type="submission" date="2015-05" db="EMBL/GenBank/DDBJ databases">
        <authorList>
            <person name="Wilson R.K."/>
            <person name="Warren W.C."/>
            <person name="Olafson P."/>
        </authorList>
    </citation>
    <scope>NUCLEOTIDE SEQUENCE [LARGE SCALE GENOMIC DNA]</scope>
    <source>
        <strain evidence="27">USDA</strain>
    </source>
</reference>
<dbReference type="Gene3D" id="3.60.15.10">
    <property type="entry name" value="Ribonuclease Z/Hydroxyacylglutathione hydrolase-like"/>
    <property type="match status" value="2"/>
</dbReference>
<evidence type="ECO:0000313" key="26">
    <source>
        <dbReference type="EnsemblMetazoa" id="SCAU008894-PA"/>
    </source>
</evidence>
<evidence type="ECO:0000256" key="11">
    <source>
        <dbReference type="ARBA" id="ARBA00022723"/>
    </source>
</evidence>
<evidence type="ECO:0000256" key="12">
    <source>
        <dbReference type="ARBA" id="ARBA00022759"/>
    </source>
</evidence>
<evidence type="ECO:0000256" key="8">
    <source>
        <dbReference type="ARBA" id="ARBA00022553"/>
    </source>
</evidence>
<evidence type="ECO:0000256" key="18">
    <source>
        <dbReference type="ARBA" id="ARBA00030689"/>
    </source>
</evidence>
<keyword evidence="13" id="KW-0378">Hydrolase</keyword>
<evidence type="ECO:0000256" key="19">
    <source>
        <dbReference type="ARBA" id="ARBA00030729"/>
    </source>
</evidence>
<feature type="domain" description="tRNase Z endonuclease" evidence="25">
    <location>
        <begin position="82"/>
        <end position="139"/>
    </location>
</feature>
<keyword evidence="9" id="KW-0819">tRNA processing</keyword>
<dbReference type="AlphaFoldDB" id="A0A1I8PKB6"/>
<evidence type="ECO:0000256" key="20">
    <source>
        <dbReference type="ARBA" id="ARBA00032104"/>
    </source>
</evidence>
<evidence type="ECO:0000256" key="10">
    <source>
        <dbReference type="ARBA" id="ARBA00022722"/>
    </source>
</evidence>
<comment type="cofactor">
    <cofactor evidence="2">
        <name>Zn(2+)</name>
        <dbReference type="ChEBI" id="CHEBI:29105"/>
    </cofactor>
</comment>
<dbReference type="InterPro" id="IPR036866">
    <property type="entry name" value="RibonucZ/Hydroxyglut_hydro"/>
</dbReference>
<comment type="subcellular location">
    <subcellularLocation>
        <location evidence="4">Mitochondrion matrix</location>
    </subcellularLocation>
    <subcellularLocation>
        <location evidence="3">Nucleus</location>
    </subcellularLocation>
</comment>
<evidence type="ECO:0000256" key="15">
    <source>
        <dbReference type="ARBA" id="ARBA00022946"/>
    </source>
</evidence>
<keyword evidence="17" id="KW-0539">Nucleus</keyword>
<evidence type="ECO:0000313" key="27">
    <source>
        <dbReference type="Proteomes" id="UP000095300"/>
    </source>
</evidence>
<protein>
    <recommendedName>
        <fullName evidence="7">Zinc phosphodiesterase ELAC protein 2</fullName>
        <ecNumber evidence="6">3.1.26.11</ecNumber>
    </recommendedName>
    <alternativeName>
        <fullName evidence="21">ElaC homolog protein 2</fullName>
    </alternativeName>
    <alternativeName>
        <fullName evidence="19">Ribonuclease Z 2</fullName>
    </alternativeName>
    <alternativeName>
        <fullName evidence="20">tRNA 3 endonuclease 2</fullName>
    </alternativeName>
    <alternativeName>
        <fullName evidence="18">tRNase Z 2</fullName>
    </alternativeName>
</protein>
<dbReference type="KEGG" id="scac:106087573"/>
<dbReference type="InterPro" id="IPR027794">
    <property type="entry name" value="tRNase_Z_dom"/>
</dbReference>
<dbReference type="GO" id="GO:0005634">
    <property type="term" value="C:nucleus"/>
    <property type="evidence" value="ECO:0007669"/>
    <property type="project" value="UniProtKB-SubCell"/>
</dbReference>
<keyword evidence="12" id="KW-0255">Endonuclease</keyword>
<evidence type="ECO:0000256" key="23">
    <source>
        <dbReference type="ARBA" id="ARBA00047136"/>
    </source>
</evidence>
<accession>A0A1I8PKB6</accession>
<dbReference type="PANTHER" id="PTHR12553:SF49">
    <property type="entry name" value="ZINC PHOSPHODIESTERASE ELAC PROTEIN 2"/>
    <property type="match status" value="1"/>
</dbReference>
<keyword evidence="11" id="KW-0479">Metal-binding</keyword>
<feature type="region of interest" description="Disordered" evidence="24">
    <location>
        <begin position="28"/>
        <end position="54"/>
    </location>
</feature>
<dbReference type="SUPFAM" id="SSF56281">
    <property type="entry name" value="Metallo-hydrolase/oxidoreductase"/>
    <property type="match status" value="2"/>
</dbReference>
<evidence type="ECO:0000256" key="5">
    <source>
        <dbReference type="ARBA" id="ARBA00007823"/>
    </source>
</evidence>
<evidence type="ECO:0000256" key="9">
    <source>
        <dbReference type="ARBA" id="ARBA00022694"/>
    </source>
</evidence>
<comment type="catalytic activity">
    <reaction evidence="1">
        <text>Endonucleolytic cleavage of RNA, removing extra 3' nucleotides from tRNA precursor, generating 3' termini of tRNAs. A 3'-hydroxy group is left at the tRNA terminus and a 5'-phosphoryl group is left at the trailer molecule.</text>
        <dbReference type="EC" id="3.1.26.11"/>
    </reaction>
</comment>
<dbReference type="InterPro" id="IPR047151">
    <property type="entry name" value="RNZ2-like"/>
</dbReference>
<keyword evidence="27" id="KW-1185">Reference proteome</keyword>
<comment type="subunit">
    <text evidence="23">Homodimer. Interacts with PTCD1.</text>
</comment>
<feature type="compositionally biased region" description="Basic and acidic residues" evidence="24">
    <location>
        <begin position="45"/>
        <end position="54"/>
    </location>
</feature>
<dbReference type="GO" id="GO:1990180">
    <property type="term" value="P:mitochondrial tRNA 3'-end processing"/>
    <property type="evidence" value="ECO:0007669"/>
    <property type="project" value="TreeGrafter"/>
</dbReference>
<organism evidence="26 27">
    <name type="scientific">Stomoxys calcitrans</name>
    <name type="common">Stable fly</name>
    <name type="synonym">Conops calcitrans</name>
    <dbReference type="NCBI Taxonomy" id="35570"/>
    <lineage>
        <taxon>Eukaryota</taxon>
        <taxon>Metazoa</taxon>
        <taxon>Ecdysozoa</taxon>
        <taxon>Arthropoda</taxon>
        <taxon>Hexapoda</taxon>
        <taxon>Insecta</taxon>
        <taxon>Pterygota</taxon>
        <taxon>Neoptera</taxon>
        <taxon>Endopterygota</taxon>
        <taxon>Diptera</taxon>
        <taxon>Brachycera</taxon>
        <taxon>Muscomorpha</taxon>
        <taxon>Muscoidea</taxon>
        <taxon>Muscidae</taxon>
        <taxon>Stomoxys</taxon>
    </lineage>
</organism>
<evidence type="ECO:0000256" key="2">
    <source>
        <dbReference type="ARBA" id="ARBA00001947"/>
    </source>
</evidence>
<dbReference type="Proteomes" id="UP000095300">
    <property type="component" value="Unassembled WGS sequence"/>
</dbReference>
<dbReference type="GO" id="GO:0042781">
    <property type="term" value="F:3'-tRNA processing endoribonuclease activity"/>
    <property type="evidence" value="ECO:0007669"/>
    <property type="project" value="UniProtKB-EC"/>
</dbReference>
<evidence type="ECO:0000256" key="7">
    <source>
        <dbReference type="ARBA" id="ARBA00013357"/>
    </source>
</evidence>
<keyword evidence="10" id="KW-0540">Nuclease</keyword>
<reference evidence="26" key="2">
    <citation type="submission" date="2020-05" db="UniProtKB">
        <authorList>
            <consortium name="EnsemblMetazoa"/>
        </authorList>
    </citation>
    <scope>IDENTIFICATION</scope>
    <source>
        <strain evidence="26">USDA</strain>
    </source>
</reference>
<evidence type="ECO:0000256" key="3">
    <source>
        <dbReference type="ARBA" id="ARBA00004123"/>
    </source>
</evidence>
<dbReference type="STRING" id="35570.A0A1I8PKB6"/>
<evidence type="ECO:0000256" key="13">
    <source>
        <dbReference type="ARBA" id="ARBA00022801"/>
    </source>
</evidence>
<dbReference type="FunFam" id="3.60.15.10:FF:000051">
    <property type="entry name" value="Ribonuclease Z, mitochondrial"/>
    <property type="match status" value="1"/>
</dbReference>
<evidence type="ECO:0000256" key="22">
    <source>
        <dbReference type="ARBA" id="ARBA00046098"/>
    </source>
</evidence>
<dbReference type="EnsemblMetazoa" id="SCAU008894-RA">
    <property type="protein sequence ID" value="SCAU008894-PA"/>
    <property type="gene ID" value="SCAU008894"/>
</dbReference>
<gene>
    <name evidence="26" type="primary">106087573</name>
</gene>
<evidence type="ECO:0000256" key="1">
    <source>
        <dbReference type="ARBA" id="ARBA00000402"/>
    </source>
</evidence>